<protein>
    <submittedName>
        <fullName evidence="3">Endonuclease</fullName>
    </submittedName>
</protein>
<dbReference type="InterPro" id="IPR017035">
    <property type="entry name" value="UCP035009_HsdR_All3000-type"/>
</dbReference>
<name>A0A3G3K425_9BACL</name>
<evidence type="ECO:0000259" key="2">
    <source>
        <dbReference type="Pfam" id="PF04313"/>
    </source>
</evidence>
<proteinExistence type="predicted"/>
<keyword evidence="1" id="KW-0175">Coiled coil</keyword>
<sequence length="355" mass="41087">MDNFIDQVKSLSRRVQKMKENILTEEATKTSVIMPFFQLLGYDIFNPEEFIPEFVADVGIKKGEKVDYAILQNAQPVILIEAKSIQEELTKHDSQLFRYFGTTSAKFAILTNGIIYRFYTDLEEQNKMDTSPFFEFSLFDIKEHQLVELHKFQKDKFNIESINSAAAELKYTNQIKRFLKQQWDAPTDEFITFILSDIYPGKKTKQVIEKFNSIVKKSLKEFVNDLLNDKLQSALANTNNESTFINEVAATSEIATAQEQPDVVTTQEEIEGYITVKVLLKDIISPDRIHYRDNLSYFNILIDNSIRKWICRLHLNSTNWALTFNDEATTTVKISSVSDIIGHKEKIIEVAKKFQ</sequence>
<dbReference type="KEGG" id="coh:EAV92_21500"/>
<keyword evidence="4" id="KW-1185">Reference proteome</keyword>
<dbReference type="InterPro" id="IPR007409">
    <property type="entry name" value="Restrct_endonuc_type1_HsdR_N"/>
</dbReference>
<reference evidence="3 4" key="1">
    <citation type="submission" date="2018-10" db="EMBL/GenBank/DDBJ databases">
        <title>Genome Sequence of Cohnella sp.</title>
        <authorList>
            <person name="Srinivasan S."/>
            <person name="Kim M.K."/>
        </authorList>
    </citation>
    <scope>NUCLEOTIDE SEQUENCE [LARGE SCALE GENOMIC DNA]</scope>
    <source>
        <strain evidence="3 4">18JY8-7</strain>
    </source>
</reference>
<dbReference type="EMBL" id="CP033433">
    <property type="protein sequence ID" value="AYQ74901.1"/>
    <property type="molecule type" value="Genomic_DNA"/>
</dbReference>
<dbReference type="RefSeq" id="WP_123042981.1">
    <property type="nucleotide sequence ID" value="NZ_CP033433.1"/>
</dbReference>
<dbReference type="GO" id="GO:0009307">
    <property type="term" value="P:DNA restriction-modification system"/>
    <property type="evidence" value="ECO:0007669"/>
    <property type="project" value="UniProtKB-KW"/>
</dbReference>
<dbReference type="GO" id="GO:0009035">
    <property type="term" value="F:type I site-specific deoxyribonuclease activity"/>
    <property type="evidence" value="ECO:0007669"/>
    <property type="project" value="UniProtKB-EC"/>
</dbReference>
<gene>
    <name evidence="3" type="ORF">EAV92_21500</name>
</gene>
<keyword evidence="3" id="KW-0378">Hydrolase</keyword>
<evidence type="ECO:0000313" key="3">
    <source>
        <dbReference type="EMBL" id="AYQ74901.1"/>
    </source>
</evidence>
<dbReference type="Pfam" id="PF04313">
    <property type="entry name" value="HSDR_N"/>
    <property type="match status" value="1"/>
</dbReference>
<keyword evidence="3" id="KW-0540">Nuclease</keyword>
<dbReference type="Gene3D" id="3.90.1570.30">
    <property type="match status" value="1"/>
</dbReference>
<feature type="coiled-coil region" evidence="1">
    <location>
        <begin position="1"/>
        <end position="28"/>
    </location>
</feature>
<keyword evidence="3" id="KW-0255">Endonuclease</keyword>
<evidence type="ECO:0000313" key="4">
    <source>
        <dbReference type="Proteomes" id="UP000269097"/>
    </source>
</evidence>
<dbReference type="GO" id="GO:0003677">
    <property type="term" value="F:DNA binding"/>
    <property type="evidence" value="ECO:0007669"/>
    <property type="project" value="UniProtKB-KW"/>
</dbReference>
<feature type="domain" description="Restriction endonuclease type I HsdR N-terminal" evidence="2">
    <location>
        <begin position="63"/>
        <end position="127"/>
    </location>
</feature>
<accession>A0A3G3K425</accession>
<dbReference type="Proteomes" id="UP000269097">
    <property type="component" value="Chromosome"/>
</dbReference>
<dbReference type="AlphaFoldDB" id="A0A3G3K425"/>
<evidence type="ECO:0000256" key="1">
    <source>
        <dbReference type="SAM" id="Coils"/>
    </source>
</evidence>
<organism evidence="3 4">
    <name type="scientific">Cohnella candidum</name>
    <dbReference type="NCBI Taxonomy" id="2674991"/>
    <lineage>
        <taxon>Bacteria</taxon>
        <taxon>Bacillati</taxon>
        <taxon>Bacillota</taxon>
        <taxon>Bacilli</taxon>
        <taxon>Bacillales</taxon>
        <taxon>Paenibacillaceae</taxon>
        <taxon>Cohnella</taxon>
    </lineage>
</organism>
<dbReference type="PIRSF" id="PIRSF035009">
    <property type="entry name" value="UCP035009_HSDR_N"/>
    <property type="match status" value="1"/>
</dbReference>
<dbReference type="GO" id="GO:0005524">
    <property type="term" value="F:ATP binding"/>
    <property type="evidence" value="ECO:0007669"/>
    <property type="project" value="UniProtKB-KW"/>
</dbReference>